<dbReference type="Proteomes" id="UP000254502">
    <property type="component" value="Unassembled WGS sequence"/>
</dbReference>
<reference evidence="1 2" key="1">
    <citation type="submission" date="2018-06" db="EMBL/GenBank/DDBJ databases">
        <authorList>
            <consortium name="Pathogen Informatics"/>
            <person name="Doyle S."/>
        </authorList>
    </citation>
    <scope>NUCLEOTIDE SEQUENCE [LARGE SCALE GENOMIC DNA]</scope>
    <source>
        <strain evidence="1 2">NCTC5664</strain>
    </source>
</reference>
<gene>
    <name evidence="1" type="ORF">NCTC5664_00196</name>
</gene>
<sequence length="41" mass="4731">MDSHFVYIVKCSDGSLYTGYAKTLMHVLKNITEVKEPNIRK</sequence>
<accession>A0A380DL84</accession>
<protein>
    <submittedName>
        <fullName evidence="1">GIY-YIG catalytic domain-containing protein</fullName>
    </submittedName>
</protein>
<name>A0A380DL84_STAAU</name>
<organism evidence="1 2">
    <name type="scientific">Staphylococcus aureus</name>
    <dbReference type="NCBI Taxonomy" id="1280"/>
    <lineage>
        <taxon>Bacteria</taxon>
        <taxon>Bacillati</taxon>
        <taxon>Bacillota</taxon>
        <taxon>Bacilli</taxon>
        <taxon>Bacillales</taxon>
        <taxon>Staphylococcaceae</taxon>
        <taxon>Staphylococcus</taxon>
    </lineage>
</organism>
<proteinExistence type="predicted"/>
<evidence type="ECO:0000313" key="2">
    <source>
        <dbReference type="Proteomes" id="UP000254502"/>
    </source>
</evidence>
<dbReference type="AlphaFoldDB" id="A0A380DL84"/>
<dbReference type="EMBL" id="UHAQ01000002">
    <property type="protein sequence ID" value="SUK31494.1"/>
    <property type="molecule type" value="Genomic_DNA"/>
</dbReference>
<evidence type="ECO:0000313" key="1">
    <source>
        <dbReference type="EMBL" id="SUK31494.1"/>
    </source>
</evidence>